<accession>F3CIC4</accession>
<evidence type="ECO:0000313" key="2">
    <source>
        <dbReference type="EMBL" id="EGH19016.1"/>
    </source>
</evidence>
<dbReference type="HOGENOM" id="CLU_3262545_0_0_6"/>
<feature type="non-terminal residue" evidence="2">
    <location>
        <position position="1"/>
    </location>
</feature>
<comment type="caution">
    <text evidence="2">The sequence shown here is derived from an EMBL/GenBank/DDBJ whole genome shotgun (WGS) entry which is preliminary data.</text>
</comment>
<organism evidence="2 3">
    <name type="scientific">Pseudomonas savastanoi pv. glycinea str. race 4</name>
    <dbReference type="NCBI Taxonomy" id="875330"/>
    <lineage>
        <taxon>Bacteria</taxon>
        <taxon>Pseudomonadati</taxon>
        <taxon>Pseudomonadota</taxon>
        <taxon>Gammaproteobacteria</taxon>
        <taxon>Pseudomonadales</taxon>
        <taxon>Pseudomonadaceae</taxon>
        <taxon>Pseudomonas</taxon>
    </lineage>
</organism>
<evidence type="ECO:0000313" key="3">
    <source>
        <dbReference type="Proteomes" id="UP000005466"/>
    </source>
</evidence>
<dbReference type="Proteomes" id="UP000005466">
    <property type="component" value="Unassembled WGS sequence"/>
</dbReference>
<keyword evidence="1" id="KW-1133">Transmembrane helix</keyword>
<dbReference type="EMBL" id="ADWY01003485">
    <property type="protein sequence ID" value="EGH19016.1"/>
    <property type="molecule type" value="Genomic_DNA"/>
</dbReference>
<feature type="transmembrane region" description="Helical" evidence="1">
    <location>
        <begin position="6"/>
        <end position="24"/>
    </location>
</feature>
<feature type="non-terminal residue" evidence="2">
    <location>
        <position position="42"/>
    </location>
</feature>
<sequence length="42" mass="4517">RLPAGALLVPLMLGGALVTGVLLMRRQALLGVLPWRSHWLVA</sequence>
<evidence type="ECO:0000256" key="1">
    <source>
        <dbReference type="SAM" id="Phobius"/>
    </source>
</evidence>
<dbReference type="AlphaFoldDB" id="F3CIC4"/>
<proteinExistence type="predicted"/>
<keyword evidence="1" id="KW-0812">Transmembrane</keyword>
<keyword evidence="1" id="KW-0472">Membrane</keyword>
<gene>
    <name evidence="2" type="ORF">Pgy4_39240</name>
</gene>
<reference evidence="2 3" key="1">
    <citation type="journal article" date="2011" name="PLoS Pathog.">
        <title>Dynamic evolution of pathogenicity revealed by sequencing and comparative genomics of 19 Pseudomonas syringae isolates.</title>
        <authorList>
            <person name="Baltrus D.A."/>
            <person name="Nishimura M.T."/>
            <person name="Romanchuk A."/>
            <person name="Chang J.H."/>
            <person name="Mukhtar M.S."/>
            <person name="Cherkis K."/>
            <person name="Roach J."/>
            <person name="Grant S.R."/>
            <person name="Jones C.D."/>
            <person name="Dangl J.L."/>
        </authorList>
    </citation>
    <scope>NUCLEOTIDE SEQUENCE [LARGE SCALE GENOMIC DNA]</scope>
    <source>
        <strain evidence="3">race 4</strain>
    </source>
</reference>
<protein>
    <submittedName>
        <fullName evidence="2">MviN family membrane protein</fullName>
    </submittedName>
</protein>
<name>F3CIC4_PSESG</name>